<feature type="compositionally biased region" description="Basic and acidic residues" evidence="9">
    <location>
        <begin position="92"/>
        <end position="109"/>
    </location>
</feature>
<keyword evidence="6" id="KW-0804">Transcription</keyword>
<gene>
    <name evidence="10" type="ORF">CC80DRAFT_466603</name>
</gene>
<evidence type="ECO:0000256" key="7">
    <source>
        <dbReference type="ARBA" id="ARBA00023242"/>
    </source>
</evidence>
<keyword evidence="3" id="KW-0698">rRNA processing</keyword>
<keyword evidence="5" id="KW-0677">Repeat</keyword>
<dbReference type="Proteomes" id="UP000800035">
    <property type="component" value="Unassembled WGS sequence"/>
</dbReference>
<dbReference type="Pfam" id="PF00400">
    <property type="entry name" value="WD40"/>
    <property type="match status" value="1"/>
</dbReference>
<evidence type="ECO:0000313" key="11">
    <source>
        <dbReference type="Proteomes" id="UP000800035"/>
    </source>
</evidence>
<dbReference type="OrthoDB" id="4096at2759"/>
<keyword evidence="2" id="KW-0690">Ribosome biogenesis</keyword>
<dbReference type="InterPro" id="IPR053826">
    <property type="entry name" value="WDR75"/>
</dbReference>
<dbReference type="SUPFAM" id="SSF51004">
    <property type="entry name" value="C-terminal (heme d1) domain of cytochrome cd1-nitrite reductase"/>
    <property type="match status" value="1"/>
</dbReference>
<comment type="subcellular location">
    <subcellularLocation>
        <location evidence="1">Nucleus</location>
        <location evidence="1">Nucleolus</location>
    </subcellularLocation>
</comment>
<dbReference type="PROSITE" id="PS50294">
    <property type="entry name" value="WD_REPEATS_REGION"/>
    <property type="match status" value="1"/>
</dbReference>
<dbReference type="GO" id="GO:0045943">
    <property type="term" value="P:positive regulation of transcription by RNA polymerase I"/>
    <property type="evidence" value="ECO:0007669"/>
    <property type="project" value="InterPro"/>
</dbReference>
<proteinExistence type="predicted"/>
<evidence type="ECO:0000256" key="1">
    <source>
        <dbReference type="ARBA" id="ARBA00004604"/>
    </source>
</evidence>
<evidence type="ECO:0000256" key="3">
    <source>
        <dbReference type="ARBA" id="ARBA00022552"/>
    </source>
</evidence>
<dbReference type="PROSITE" id="PS50082">
    <property type="entry name" value="WD_REPEATS_2"/>
    <property type="match status" value="1"/>
</dbReference>
<dbReference type="SUPFAM" id="SSF50998">
    <property type="entry name" value="Quinoprotein alcohol dehydrogenase-like"/>
    <property type="match status" value="1"/>
</dbReference>
<dbReference type="CDD" id="cd23952">
    <property type="entry name" value="Utp17_CTD"/>
    <property type="match status" value="1"/>
</dbReference>
<dbReference type="PANTHER" id="PTHR44215:SF1">
    <property type="entry name" value="WD REPEAT-CONTAINING PROTEIN 75"/>
    <property type="match status" value="1"/>
</dbReference>
<evidence type="ECO:0000256" key="5">
    <source>
        <dbReference type="ARBA" id="ARBA00022737"/>
    </source>
</evidence>
<feature type="compositionally biased region" description="Basic residues" evidence="9">
    <location>
        <begin position="22"/>
        <end position="31"/>
    </location>
</feature>
<feature type="region of interest" description="Disordered" evidence="9">
    <location>
        <begin position="1"/>
        <end position="128"/>
    </location>
</feature>
<dbReference type="InterPro" id="IPR011048">
    <property type="entry name" value="Haem_d1_sf"/>
</dbReference>
<dbReference type="PANTHER" id="PTHR44215">
    <property type="entry name" value="WD REPEAT-CONTAINING PROTEIN 75"/>
    <property type="match status" value="1"/>
</dbReference>
<accession>A0A6A5U4K0</accession>
<keyword evidence="7" id="KW-0539">Nucleus</keyword>
<name>A0A6A5U4K0_9PLEO</name>
<evidence type="ECO:0000256" key="8">
    <source>
        <dbReference type="PROSITE-ProRule" id="PRU00221"/>
    </source>
</evidence>
<feature type="repeat" description="WD" evidence="8">
    <location>
        <begin position="396"/>
        <end position="437"/>
    </location>
</feature>
<evidence type="ECO:0000256" key="9">
    <source>
        <dbReference type="SAM" id="MobiDB-lite"/>
    </source>
</evidence>
<dbReference type="InterPro" id="IPR015943">
    <property type="entry name" value="WD40/YVTN_repeat-like_dom_sf"/>
</dbReference>
<keyword evidence="4 8" id="KW-0853">WD repeat</keyword>
<dbReference type="GO" id="GO:0032040">
    <property type="term" value="C:small-subunit processome"/>
    <property type="evidence" value="ECO:0007669"/>
    <property type="project" value="InterPro"/>
</dbReference>
<dbReference type="InterPro" id="IPR001680">
    <property type="entry name" value="WD40_rpt"/>
</dbReference>
<protein>
    <submittedName>
        <fullName evidence="10">WD40 repeat-like protein</fullName>
    </submittedName>
</protein>
<dbReference type="SMART" id="SM00320">
    <property type="entry name" value="WD40"/>
    <property type="match status" value="3"/>
</dbReference>
<dbReference type="Gene3D" id="2.130.10.10">
    <property type="entry name" value="YVTN repeat-like/Quinoprotein amine dehydrogenase"/>
    <property type="match status" value="2"/>
</dbReference>
<sequence length="1018" mass="112571">MSDVNETPKLKRKREGAESQRKRARTRRKSRAHEAKVEEPTPIKAEATEVEETTSVQKATATPTPKKDGKPTPQRPVINGTPDPAIDTPSSSKKDEKEPQTEKADEPIKQKKKQRRHKEMSSDEWSLSGPQGGWFLPQDPIFSPDEKYLLLPKLKALEVYATGTSLLARELPVGGSGVILAAALSSTEVDRVYIADSTGIVTLWDWTDGSKVGRWDIGTNVRHLAIVKQPNAHQDLLFAHEAGNSHSITVHALRTKRDAPLETESKRILKASKPVTGIQVFLQGKIVVISTADRIFIGKRTKLQKTNLQDFEYTWREFETSKRVTTFGAHVRIPDGDKVTKPQQDQRAHLDLAIGQEDGAILLFEDIFTSFVTIERSQKEKSAKAIGLESLRPKRLHWHRDAVGSVKWSSDGNYLISGGDETVLTLWQLSTGKQQHLPHLTAAIENIVVSPGGASYGILLANNSVIVLSTSELEAKTNIVGIQSRRIDFDQLPRESKLDNYSFKLFSRVPMAVDPKSGQIILATPSSQPRGQNASLVPEPYAQTFDLANRRPVGRQALTRNNATDPNMAPNGGKIQEPSVKLMQISQDGSWLATIDEWLPPRTDMGHVEEGLQALNMEEWLSRRQVYLKIWRWDDEGAQWVLDTRIDAPHFFEDVSGHAQVFDLIADPSGPGFATVGKDRFVRLWRPKTRFNDGMIVRGADRTQGLVTWSLDTSVKIADKLDITESKHVLHESSTLRTSHLAFSADGSVLAAGVSWASEADSGVIHIIDTDTGAIRRSVTEIDLVAFSGLGVVGRYLVAVSTTISVWDLVTDQLVHCFPIETPGISNINRKELVRLAVNEEDGTFAVAVPRFEKSQSSDSKSKFMHGSTKVSVFEPGQSKARWTRNISGIMLALAPAKASRGYIVLDASSTLRVISPKSTALQLPTPPPETAPRLVTGRMDVDEDEEDHKTTQSALHFDADEELFQITENDKPVVRPEQLQQIFESGPSHSLPPVRDLFDAVVALYAREPRASVAGSV</sequence>
<evidence type="ECO:0000313" key="10">
    <source>
        <dbReference type="EMBL" id="KAF1959628.1"/>
    </source>
</evidence>
<dbReference type="InterPro" id="IPR011047">
    <property type="entry name" value="Quinoprotein_ADH-like_sf"/>
</dbReference>
<dbReference type="Pfam" id="PF23869">
    <property type="entry name" value="Beta-prop_WDR75_1st"/>
    <property type="match status" value="1"/>
</dbReference>
<organism evidence="10 11">
    <name type="scientific">Byssothecium circinans</name>
    <dbReference type="NCBI Taxonomy" id="147558"/>
    <lineage>
        <taxon>Eukaryota</taxon>
        <taxon>Fungi</taxon>
        <taxon>Dikarya</taxon>
        <taxon>Ascomycota</taxon>
        <taxon>Pezizomycotina</taxon>
        <taxon>Dothideomycetes</taxon>
        <taxon>Pleosporomycetidae</taxon>
        <taxon>Pleosporales</taxon>
        <taxon>Massarineae</taxon>
        <taxon>Massarinaceae</taxon>
        <taxon>Byssothecium</taxon>
    </lineage>
</organism>
<dbReference type="GO" id="GO:2000234">
    <property type="term" value="P:positive regulation of rRNA processing"/>
    <property type="evidence" value="ECO:0007669"/>
    <property type="project" value="TreeGrafter"/>
</dbReference>
<keyword evidence="11" id="KW-1185">Reference proteome</keyword>
<dbReference type="AlphaFoldDB" id="A0A6A5U4K0"/>
<dbReference type="EMBL" id="ML976984">
    <property type="protein sequence ID" value="KAF1959628.1"/>
    <property type="molecule type" value="Genomic_DNA"/>
</dbReference>
<evidence type="ECO:0000256" key="2">
    <source>
        <dbReference type="ARBA" id="ARBA00022517"/>
    </source>
</evidence>
<dbReference type="GO" id="GO:0006364">
    <property type="term" value="P:rRNA processing"/>
    <property type="evidence" value="ECO:0007669"/>
    <property type="project" value="UniProtKB-KW"/>
</dbReference>
<reference evidence="10" key="1">
    <citation type="journal article" date="2020" name="Stud. Mycol.">
        <title>101 Dothideomycetes genomes: a test case for predicting lifestyles and emergence of pathogens.</title>
        <authorList>
            <person name="Haridas S."/>
            <person name="Albert R."/>
            <person name="Binder M."/>
            <person name="Bloem J."/>
            <person name="Labutti K."/>
            <person name="Salamov A."/>
            <person name="Andreopoulos B."/>
            <person name="Baker S."/>
            <person name="Barry K."/>
            <person name="Bills G."/>
            <person name="Bluhm B."/>
            <person name="Cannon C."/>
            <person name="Castanera R."/>
            <person name="Culley D."/>
            <person name="Daum C."/>
            <person name="Ezra D."/>
            <person name="Gonzalez J."/>
            <person name="Henrissat B."/>
            <person name="Kuo A."/>
            <person name="Liang C."/>
            <person name="Lipzen A."/>
            <person name="Lutzoni F."/>
            <person name="Magnuson J."/>
            <person name="Mondo S."/>
            <person name="Nolan M."/>
            <person name="Ohm R."/>
            <person name="Pangilinan J."/>
            <person name="Park H.-J."/>
            <person name="Ramirez L."/>
            <person name="Alfaro M."/>
            <person name="Sun H."/>
            <person name="Tritt A."/>
            <person name="Yoshinaga Y."/>
            <person name="Zwiers L.-H."/>
            <person name="Turgeon B."/>
            <person name="Goodwin S."/>
            <person name="Spatafora J."/>
            <person name="Crous P."/>
            <person name="Grigoriev I."/>
        </authorList>
    </citation>
    <scope>NUCLEOTIDE SEQUENCE</scope>
    <source>
        <strain evidence="10">CBS 675.92</strain>
    </source>
</reference>
<feature type="compositionally biased region" description="Basic and acidic residues" evidence="9">
    <location>
        <begin position="32"/>
        <end position="41"/>
    </location>
</feature>
<dbReference type="GO" id="GO:0003723">
    <property type="term" value="F:RNA binding"/>
    <property type="evidence" value="ECO:0007669"/>
    <property type="project" value="InterPro"/>
</dbReference>
<evidence type="ECO:0000256" key="4">
    <source>
        <dbReference type="ARBA" id="ARBA00022574"/>
    </source>
</evidence>
<evidence type="ECO:0000256" key="6">
    <source>
        <dbReference type="ARBA" id="ARBA00023163"/>
    </source>
</evidence>